<evidence type="ECO:0000259" key="4">
    <source>
        <dbReference type="SMART" id="SM00458"/>
    </source>
</evidence>
<dbReference type="PANTHER" id="PTHR11069:SF23">
    <property type="entry name" value="LYSOSOMAL ACID GLUCOSYLCERAMIDASE"/>
    <property type="match status" value="1"/>
</dbReference>
<comment type="caution">
    <text evidence="5">The sequence shown here is derived from an EMBL/GenBank/DDBJ whole genome shotgun (WGS) entry which is preliminary data.</text>
</comment>
<dbReference type="PANTHER" id="PTHR11069">
    <property type="entry name" value="GLUCOSYLCERAMIDASE"/>
    <property type="match status" value="1"/>
</dbReference>
<name>A0AAV0TZU5_9STRA</name>
<comment type="similarity">
    <text evidence="1">Belongs to the glycosyl hydrolase 30 family.</text>
</comment>
<evidence type="ECO:0000256" key="1">
    <source>
        <dbReference type="ARBA" id="ARBA00005382"/>
    </source>
</evidence>
<dbReference type="InterPro" id="IPR033452">
    <property type="entry name" value="GH30_C"/>
</dbReference>
<evidence type="ECO:0000256" key="3">
    <source>
        <dbReference type="ARBA" id="ARBA00022801"/>
    </source>
</evidence>
<dbReference type="Pfam" id="PF00652">
    <property type="entry name" value="Ricin_B_lectin"/>
    <property type="match status" value="1"/>
</dbReference>
<dbReference type="InterPro" id="IPR013780">
    <property type="entry name" value="Glyco_hydro_b"/>
</dbReference>
<dbReference type="GO" id="GO:0004348">
    <property type="term" value="F:glucosylceramidase activity"/>
    <property type="evidence" value="ECO:0007669"/>
    <property type="project" value="InterPro"/>
</dbReference>
<dbReference type="InterPro" id="IPR035992">
    <property type="entry name" value="Ricin_B-like_lectins"/>
</dbReference>
<sequence length="674" mass="75843">MTMISEPTAYGTSSLASNEQLSARSATRRKWIKWGLTGASIGLLILGMAGTSSASHSAASTEAAAMFDEGDVACYQSSYIGGVTSMMEPINGLKWKLEGVKNTKSFITVDVNTRFQEIFGFGGAFTEAASLQFQRLPHEKQEEVLKLYFDKEQGSAYSFGRVPMGSCDFSLESYNFAEKVNDINLLEFDVDVTHDTKTMIPFIKRALELRPDIKLFLTPWSPPAWMKRQGADYIPSMLGSVKPVGLQDDMRATWALYFSKFITAYKSYGISFWGLTPQNEPEFAAPWEACAFDPEYEAEFIGEFLGPVLERDHPGLNLMGFDHNRKNVVRWADAIHHHATASKYVNGMAIHWYQDGAERYMDGVEYPEHLTDTHFVNQNRFILSSESCNCPGVAFGKDAWFRGLRYGHDILNDLNNYVVGWVDWNLLLDHSGGPNHKDNLCDAPIILTEDGDDFNIQPMFYFIQHFSKFIPVGSLRVKVQAAAHFEKPGDAQLYVGYQLSLDACDGSSRQMIHRTNDGKMQVTNTPFCVTMVLTQGQGQEIRLAECKYTQQTWTFEQDTQRIRIDDLCLSLRFGSTENGIRVTADKCEEQVQPFQQWTFNGEDGTMRSHASTSDQCMTTGYAFVQATAFVTPENRKVLVVLNENTEPADFQVQVGDAMLDTTILPGAIRTYIWK</sequence>
<dbReference type="Proteomes" id="UP001162029">
    <property type="component" value="Unassembled WGS sequence"/>
</dbReference>
<dbReference type="EMBL" id="CANTFM010000796">
    <property type="protein sequence ID" value="CAI5730175.1"/>
    <property type="molecule type" value="Genomic_DNA"/>
</dbReference>
<evidence type="ECO:0000256" key="2">
    <source>
        <dbReference type="ARBA" id="ARBA00022729"/>
    </source>
</evidence>
<evidence type="ECO:0000313" key="6">
    <source>
        <dbReference type="Proteomes" id="UP001162029"/>
    </source>
</evidence>
<keyword evidence="2" id="KW-0732">Signal</keyword>
<accession>A0AAV0TZU5</accession>
<dbReference type="GO" id="GO:0016020">
    <property type="term" value="C:membrane"/>
    <property type="evidence" value="ECO:0007669"/>
    <property type="project" value="GOC"/>
</dbReference>
<protein>
    <recommendedName>
        <fullName evidence="4">Ricin B lectin domain-containing protein</fullName>
    </recommendedName>
</protein>
<dbReference type="FunFam" id="2.60.40.1180:FF:000131">
    <property type="entry name" value="Uncharacterized protein"/>
    <property type="match status" value="1"/>
</dbReference>
<dbReference type="PRINTS" id="PR00843">
    <property type="entry name" value="GLHYDRLASE30"/>
</dbReference>
<dbReference type="Pfam" id="PF17189">
    <property type="entry name" value="Glyco_hydro_30C"/>
    <property type="match status" value="1"/>
</dbReference>
<keyword evidence="6" id="KW-1185">Reference proteome</keyword>
<dbReference type="SUPFAM" id="SSF51445">
    <property type="entry name" value="(Trans)glycosidases"/>
    <property type="match status" value="1"/>
</dbReference>
<keyword evidence="3" id="KW-0378">Hydrolase</keyword>
<reference evidence="5" key="1">
    <citation type="submission" date="2022-12" db="EMBL/GenBank/DDBJ databases">
        <authorList>
            <person name="Webb A."/>
        </authorList>
    </citation>
    <scope>NUCLEOTIDE SEQUENCE</scope>
    <source>
        <strain evidence="5">Pd1</strain>
    </source>
</reference>
<feature type="domain" description="Ricin B lectin" evidence="4">
    <location>
        <begin position="517"/>
        <end position="654"/>
    </location>
</feature>
<dbReference type="Gene3D" id="2.60.40.1180">
    <property type="entry name" value="Golgi alpha-mannosidase II"/>
    <property type="match status" value="1"/>
</dbReference>
<dbReference type="PROSITE" id="PS50231">
    <property type="entry name" value="RICIN_B_LECTIN"/>
    <property type="match status" value="1"/>
</dbReference>
<dbReference type="SMART" id="SM00458">
    <property type="entry name" value="RICIN"/>
    <property type="match status" value="1"/>
</dbReference>
<dbReference type="InterPro" id="IPR001139">
    <property type="entry name" value="Glyco_hydro_30"/>
</dbReference>
<proteinExistence type="inferred from homology"/>
<dbReference type="AlphaFoldDB" id="A0AAV0TZU5"/>
<evidence type="ECO:0000313" key="5">
    <source>
        <dbReference type="EMBL" id="CAI5730175.1"/>
    </source>
</evidence>
<dbReference type="InterPro" id="IPR017853">
    <property type="entry name" value="GH"/>
</dbReference>
<dbReference type="Gene3D" id="2.80.10.50">
    <property type="match status" value="1"/>
</dbReference>
<dbReference type="InterPro" id="IPR033453">
    <property type="entry name" value="Glyco_hydro_30_TIM-barrel"/>
</dbReference>
<dbReference type="SUPFAM" id="SSF50370">
    <property type="entry name" value="Ricin B-like lectins"/>
    <property type="match status" value="1"/>
</dbReference>
<dbReference type="FunFam" id="3.20.20.80:FF:000126">
    <property type="entry name" value="Glucosylceramidase"/>
    <property type="match status" value="1"/>
</dbReference>
<gene>
    <name evidence="5" type="ORF">PDE001_LOCUS4428</name>
</gene>
<dbReference type="Gene3D" id="3.20.20.80">
    <property type="entry name" value="Glycosidases"/>
    <property type="match status" value="1"/>
</dbReference>
<dbReference type="InterPro" id="IPR000772">
    <property type="entry name" value="Ricin_B_lectin"/>
</dbReference>
<organism evidence="5 6">
    <name type="scientific">Peronospora destructor</name>
    <dbReference type="NCBI Taxonomy" id="86335"/>
    <lineage>
        <taxon>Eukaryota</taxon>
        <taxon>Sar</taxon>
        <taxon>Stramenopiles</taxon>
        <taxon>Oomycota</taxon>
        <taxon>Peronosporomycetes</taxon>
        <taxon>Peronosporales</taxon>
        <taxon>Peronosporaceae</taxon>
        <taxon>Peronospora</taxon>
    </lineage>
</organism>
<dbReference type="Pfam" id="PF02055">
    <property type="entry name" value="Glyco_hydro_30"/>
    <property type="match status" value="1"/>
</dbReference>
<dbReference type="GO" id="GO:0006680">
    <property type="term" value="P:glucosylceramide catabolic process"/>
    <property type="evidence" value="ECO:0007669"/>
    <property type="project" value="TreeGrafter"/>
</dbReference>